<feature type="non-terminal residue" evidence="1">
    <location>
        <position position="58"/>
    </location>
</feature>
<dbReference type="EMBL" id="UINC01055329">
    <property type="protein sequence ID" value="SVB74079.1"/>
    <property type="molecule type" value="Genomic_DNA"/>
</dbReference>
<reference evidence="1" key="1">
    <citation type="submission" date="2018-05" db="EMBL/GenBank/DDBJ databases">
        <authorList>
            <person name="Lanie J.A."/>
            <person name="Ng W.-L."/>
            <person name="Kazmierczak K.M."/>
            <person name="Andrzejewski T.M."/>
            <person name="Davidsen T.M."/>
            <person name="Wayne K.J."/>
            <person name="Tettelin H."/>
            <person name="Glass J.I."/>
            <person name="Rusch D."/>
            <person name="Podicherti R."/>
            <person name="Tsui H.-C.T."/>
            <person name="Winkler M.E."/>
        </authorList>
    </citation>
    <scope>NUCLEOTIDE SEQUENCE</scope>
</reference>
<gene>
    <name evidence="1" type="ORF">METZ01_LOCUS226933</name>
</gene>
<organism evidence="1">
    <name type="scientific">marine metagenome</name>
    <dbReference type="NCBI Taxonomy" id="408172"/>
    <lineage>
        <taxon>unclassified sequences</taxon>
        <taxon>metagenomes</taxon>
        <taxon>ecological metagenomes</taxon>
    </lineage>
</organism>
<dbReference type="AlphaFoldDB" id="A0A382GGN0"/>
<protein>
    <submittedName>
        <fullName evidence="1">Uncharacterized protein</fullName>
    </submittedName>
</protein>
<proteinExistence type="predicted"/>
<name>A0A382GGN0_9ZZZZ</name>
<sequence length="58" mass="6313">MRKVQEGVGVRAGLHVGAKGWPVERRPTRTLGKAVLDQAASRRPWSSVSQALVTLPNH</sequence>
<evidence type="ECO:0000313" key="1">
    <source>
        <dbReference type="EMBL" id="SVB74079.1"/>
    </source>
</evidence>
<accession>A0A382GGN0</accession>